<sequence length="50" mass="5607">LGWVSRHGERLPFPRGGTARARCPHSGEQYLLEDGRCTLLTDDGRSAPWK</sequence>
<dbReference type="EMBL" id="WWCW01000355">
    <property type="protein sequence ID" value="MYM92008.1"/>
    <property type="molecule type" value="Genomic_DNA"/>
</dbReference>
<comment type="caution">
    <text evidence="1">The sequence shown here is derived from an EMBL/GenBank/DDBJ whole genome shotgun (WGS) entry which is preliminary data.</text>
</comment>
<feature type="non-terminal residue" evidence="1">
    <location>
        <position position="1"/>
    </location>
</feature>
<reference evidence="1 2" key="1">
    <citation type="submission" date="2020-01" db="EMBL/GenBank/DDBJ databases">
        <title>Novel species isolated from a subtropical stream in China.</title>
        <authorList>
            <person name="Lu H."/>
        </authorList>
    </citation>
    <scope>NUCLEOTIDE SEQUENCE [LARGE SCALE GENOMIC DNA]</scope>
    <source>
        <strain evidence="1 2">FT82W</strain>
    </source>
</reference>
<accession>A0A845GG72</accession>
<evidence type="ECO:0000313" key="1">
    <source>
        <dbReference type="EMBL" id="MYM92008.1"/>
    </source>
</evidence>
<dbReference type="Gene3D" id="2.20.70.110">
    <property type="match status" value="1"/>
</dbReference>
<evidence type="ECO:0000313" key="2">
    <source>
        <dbReference type="Proteomes" id="UP000470302"/>
    </source>
</evidence>
<dbReference type="Proteomes" id="UP000470302">
    <property type="component" value="Unassembled WGS sequence"/>
</dbReference>
<organism evidence="1 2">
    <name type="scientific">Duganella vulcania</name>
    <dbReference type="NCBI Taxonomy" id="2692166"/>
    <lineage>
        <taxon>Bacteria</taxon>
        <taxon>Pseudomonadati</taxon>
        <taxon>Pseudomonadota</taxon>
        <taxon>Betaproteobacteria</taxon>
        <taxon>Burkholderiales</taxon>
        <taxon>Oxalobacteraceae</taxon>
        <taxon>Telluria group</taxon>
        <taxon>Duganella</taxon>
    </lineage>
</organism>
<dbReference type="AlphaFoldDB" id="A0A845GG72"/>
<gene>
    <name evidence="1" type="ORF">GTP91_33140</name>
</gene>
<protein>
    <submittedName>
        <fullName evidence="1">Uncharacterized protein</fullName>
    </submittedName>
</protein>
<proteinExistence type="predicted"/>
<name>A0A845GG72_9BURK</name>